<evidence type="ECO:0000313" key="10">
    <source>
        <dbReference type="EMBL" id="WHM80134.1"/>
    </source>
</evidence>
<evidence type="ECO:0000313" key="11">
    <source>
        <dbReference type="Proteomes" id="UP001237475"/>
    </source>
</evidence>
<evidence type="ECO:0000259" key="9">
    <source>
        <dbReference type="Pfam" id="PF13303"/>
    </source>
</evidence>
<feature type="transmembrane region" description="Helical" evidence="8">
    <location>
        <begin position="113"/>
        <end position="130"/>
    </location>
</feature>
<feature type="transmembrane region" description="Helical" evidence="8">
    <location>
        <begin position="290"/>
        <end position="307"/>
    </location>
</feature>
<keyword evidence="4 10" id="KW-0762">Sugar transport</keyword>
<evidence type="ECO:0000256" key="7">
    <source>
        <dbReference type="ARBA" id="ARBA00023136"/>
    </source>
</evidence>
<evidence type="ECO:0000256" key="1">
    <source>
        <dbReference type="ARBA" id="ARBA00004651"/>
    </source>
</evidence>
<keyword evidence="6 8" id="KW-1133">Transmembrane helix</keyword>
<organism evidence="10 11">
    <name type="scientific">Streptococcus dysgalactiae subsp. equisimilis</name>
    <name type="common">Streptococcus equisimilis</name>
    <dbReference type="NCBI Taxonomy" id="119602"/>
    <lineage>
        <taxon>Bacteria</taxon>
        <taxon>Bacillati</taxon>
        <taxon>Bacillota</taxon>
        <taxon>Bacilli</taxon>
        <taxon>Lactobacillales</taxon>
        <taxon>Streptococcaceae</taxon>
        <taxon>Streptococcus</taxon>
    </lineage>
</organism>
<dbReference type="GO" id="GO:0008982">
    <property type="term" value="F:protein-N(PI)-phosphohistidine-sugar phosphotransferase activity"/>
    <property type="evidence" value="ECO:0007669"/>
    <property type="project" value="InterPro"/>
</dbReference>
<evidence type="ECO:0000256" key="2">
    <source>
        <dbReference type="ARBA" id="ARBA00022448"/>
    </source>
</evidence>
<evidence type="ECO:0000256" key="8">
    <source>
        <dbReference type="SAM" id="Phobius"/>
    </source>
</evidence>
<dbReference type="EMBL" id="CP125360">
    <property type="protein sequence ID" value="WHM80134.1"/>
    <property type="molecule type" value="Genomic_DNA"/>
</dbReference>
<evidence type="ECO:0000256" key="4">
    <source>
        <dbReference type="ARBA" id="ARBA00022597"/>
    </source>
</evidence>
<feature type="transmembrane region" description="Helical" evidence="8">
    <location>
        <begin position="137"/>
        <end position="161"/>
    </location>
</feature>
<evidence type="ECO:0000256" key="5">
    <source>
        <dbReference type="ARBA" id="ARBA00022692"/>
    </source>
</evidence>
<dbReference type="InterPro" id="IPR003352">
    <property type="entry name" value="PTS_EIIC"/>
</dbReference>
<keyword evidence="2" id="KW-0813">Transport</keyword>
<protein>
    <submittedName>
        <fullName evidence="10">PTS sugar transporter subunit IIC</fullName>
    </submittedName>
</protein>
<feature type="transmembrane region" description="Helical" evidence="8">
    <location>
        <begin position="21"/>
        <end position="41"/>
    </location>
</feature>
<feature type="transmembrane region" description="Helical" evidence="8">
    <location>
        <begin position="313"/>
        <end position="338"/>
    </location>
</feature>
<sequence length="354" mass="36562">MSKEVIKQTPKSFTMNVLNGLAMGTVVVLIPGAIAILGELMKALLPMWSGFGTLIAATAIATTLMGLVIGMFVGMNFKFNPIQSASLGLAVIFAGGSPNFANGVITMHGTGDIINMGITAALGVLLIQFLSDKTKSFTLIIVPTVTLLLVGGVGRVLLPYVKMITTMIGQGIASLLGLQPILISLLIAMIFCFLIVSPITTVGIALAINLSGIGSGAANLGICAASFGLCLAGWAVNLKGTSLAHVLGSPKISMANVLLKPKIMLPMLCSAAVLGVIGAIFNIQGTPASAGFGISGLIGPINALNLAKGGWSLVNILLIIIIFVGAPIVLNMIFNYLFIKVLKVIDPMDYKLDI</sequence>
<gene>
    <name evidence="10" type="ORF">OPT59_05420</name>
</gene>
<name>A0AB38Y3K0_STREQ</name>
<feature type="transmembrane region" description="Helical" evidence="8">
    <location>
        <begin position="47"/>
        <end position="73"/>
    </location>
</feature>
<keyword evidence="7 8" id="KW-0472">Membrane</keyword>
<feature type="transmembrane region" description="Helical" evidence="8">
    <location>
        <begin position="181"/>
        <end position="210"/>
    </location>
</feature>
<evidence type="ECO:0000256" key="3">
    <source>
        <dbReference type="ARBA" id="ARBA00022475"/>
    </source>
</evidence>
<dbReference type="RefSeq" id="WP_042357909.1">
    <property type="nucleotide sequence ID" value="NZ_BLBI01000025.1"/>
</dbReference>
<comment type="subcellular location">
    <subcellularLocation>
        <location evidence="1">Cell membrane</location>
        <topology evidence="1">Multi-pass membrane protein</topology>
    </subcellularLocation>
</comment>
<proteinExistence type="predicted"/>
<dbReference type="Proteomes" id="UP001237475">
    <property type="component" value="Chromosome"/>
</dbReference>
<feature type="transmembrane region" description="Helical" evidence="8">
    <location>
        <begin position="217"/>
        <end position="236"/>
    </location>
</feature>
<reference evidence="10" key="1">
    <citation type="submission" date="2023-04" db="EMBL/GenBank/DDBJ databases">
        <title>Complete genomes of S. dygalactiae subsp equisimilis isolates causing bacteremia in cancer patients.</title>
        <authorList>
            <person name="Anand S."/>
            <person name="Arias J."/>
            <person name="Delafuente J."/>
            <person name="Elgamal H."/>
            <person name="Prevost T."/>
            <person name="Liu X."/>
            <person name="Kalia A."/>
        </authorList>
    </citation>
    <scope>NUCLEOTIDE SEQUENCE</scope>
    <source>
        <strain evidence="10">UT_120444</strain>
    </source>
</reference>
<keyword evidence="3" id="KW-1003">Cell membrane</keyword>
<accession>A0AB38Y3K0</accession>
<feature type="domain" description="Phosphotransferase system EIIC" evidence="9">
    <location>
        <begin position="15"/>
        <end position="351"/>
    </location>
</feature>
<feature type="transmembrane region" description="Helical" evidence="8">
    <location>
        <begin position="263"/>
        <end position="283"/>
    </location>
</feature>
<feature type="transmembrane region" description="Helical" evidence="8">
    <location>
        <begin position="85"/>
        <end position="107"/>
    </location>
</feature>
<dbReference type="AlphaFoldDB" id="A0AB38Y3K0"/>
<dbReference type="Pfam" id="PF13303">
    <property type="entry name" value="PTS_EIIC_2"/>
    <property type="match status" value="1"/>
</dbReference>
<keyword evidence="5 8" id="KW-0812">Transmembrane</keyword>
<evidence type="ECO:0000256" key="6">
    <source>
        <dbReference type="ARBA" id="ARBA00022989"/>
    </source>
</evidence>
<dbReference type="GO" id="GO:0005886">
    <property type="term" value="C:plasma membrane"/>
    <property type="evidence" value="ECO:0007669"/>
    <property type="project" value="UniProtKB-SubCell"/>
</dbReference>
<dbReference type="GO" id="GO:0009401">
    <property type="term" value="P:phosphoenolpyruvate-dependent sugar phosphotransferase system"/>
    <property type="evidence" value="ECO:0007669"/>
    <property type="project" value="InterPro"/>
</dbReference>